<dbReference type="EMBL" id="HG744279">
    <property type="protein sequence ID" value="CDP21598.1"/>
    <property type="molecule type" value="Genomic_DNA"/>
</dbReference>
<dbReference type="PhylomeDB" id="A0A068VPG6"/>
<gene>
    <name evidence="10" type="ORF">GSCOC_T00011966001</name>
</gene>
<evidence type="ECO:0000256" key="8">
    <source>
        <dbReference type="SAM" id="MobiDB-lite"/>
    </source>
</evidence>
<evidence type="ECO:0000313" key="10">
    <source>
        <dbReference type="EMBL" id="CDP21598.1"/>
    </source>
</evidence>
<dbReference type="Gramene" id="CDP21598">
    <property type="protein sequence ID" value="CDP21598"/>
    <property type="gene ID" value="GSCOC_T00011966001"/>
</dbReference>
<dbReference type="Pfam" id="PF00069">
    <property type="entry name" value="Pkinase"/>
    <property type="match status" value="1"/>
</dbReference>
<dbReference type="InterPro" id="IPR050339">
    <property type="entry name" value="CC_SR_Kinase"/>
</dbReference>
<evidence type="ECO:0000256" key="2">
    <source>
        <dbReference type="ARBA" id="ARBA00022741"/>
    </source>
</evidence>
<dbReference type="OMA" id="KISTYHE"/>
<dbReference type="GO" id="GO:0004694">
    <property type="term" value="F:eukaryotic translation initiation factor 2alpha kinase activity"/>
    <property type="evidence" value="ECO:0007669"/>
    <property type="project" value="TreeGrafter"/>
</dbReference>
<protein>
    <submittedName>
        <fullName evidence="10">DH200=94 genomic scaffold, scaffold_5195</fullName>
    </submittedName>
</protein>
<proteinExistence type="inferred from homology"/>
<evidence type="ECO:0000256" key="7">
    <source>
        <dbReference type="RuleBase" id="RU000304"/>
    </source>
</evidence>
<evidence type="ECO:0000256" key="4">
    <source>
        <dbReference type="ARBA" id="ARBA00022840"/>
    </source>
</evidence>
<evidence type="ECO:0000259" key="9">
    <source>
        <dbReference type="PROSITE" id="PS50011"/>
    </source>
</evidence>
<dbReference type="InterPro" id="IPR017441">
    <property type="entry name" value="Protein_kinase_ATP_BS"/>
</dbReference>
<dbReference type="Gene3D" id="1.10.510.10">
    <property type="entry name" value="Transferase(Phosphotransferase) domain 1"/>
    <property type="match status" value="1"/>
</dbReference>
<keyword evidence="2 6" id="KW-0547">Nucleotide-binding</keyword>
<feature type="binding site" evidence="6">
    <location>
        <position position="43"/>
    </location>
    <ligand>
        <name>ATP</name>
        <dbReference type="ChEBI" id="CHEBI:30616"/>
    </ligand>
</feature>
<organism evidence="10 11">
    <name type="scientific">Coffea canephora</name>
    <name type="common">Robusta coffee</name>
    <dbReference type="NCBI Taxonomy" id="49390"/>
    <lineage>
        <taxon>Eukaryota</taxon>
        <taxon>Viridiplantae</taxon>
        <taxon>Streptophyta</taxon>
        <taxon>Embryophyta</taxon>
        <taxon>Tracheophyta</taxon>
        <taxon>Spermatophyta</taxon>
        <taxon>Magnoliopsida</taxon>
        <taxon>eudicotyledons</taxon>
        <taxon>Gunneridae</taxon>
        <taxon>Pentapetalae</taxon>
        <taxon>asterids</taxon>
        <taxon>lamiids</taxon>
        <taxon>Gentianales</taxon>
        <taxon>Rubiaceae</taxon>
        <taxon>Ixoroideae</taxon>
        <taxon>Gardenieae complex</taxon>
        <taxon>Bertiereae - Coffeeae clade</taxon>
        <taxon>Coffeeae</taxon>
        <taxon>Coffea</taxon>
    </lineage>
</organism>
<evidence type="ECO:0000256" key="3">
    <source>
        <dbReference type="ARBA" id="ARBA00022777"/>
    </source>
</evidence>
<comment type="similarity">
    <text evidence="5">Belongs to the protein kinase superfamily. Ser/Thr protein kinase family. GCN2 subfamily.</text>
</comment>
<dbReference type="Proteomes" id="UP000295252">
    <property type="component" value="Unassembled WGS sequence"/>
</dbReference>
<keyword evidence="4 6" id="KW-0067">ATP-binding</keyword>
<dbReference type="PROSITE" id="PS50011">
    <property type="entry name" value="PROTEIN_KINASE_DOM"/>
    <property type="match status" value="1"/>
</dbReference>
<dbReference type="PROSITE" id="PS00107">
    <property type="entry name" value="PROTEIN_KINASE_ATP"/>
    <property type="match status" value="1"/>
</dbReference>
<dbReference type="SUPFAM" id="SSF56112">
    <property type="entry name" value="Protein kinase-like (PK-like)"/>
    <property type="match status" value="1"/>
</dbReference>
<keyword evidence="7" id="KW-0723">Serine/threonine-protein kinase</keyword>
<evidence type="ECO:0000256" key="5">
    <source>
        <dbReference type="ARBA" id="ARBA00037982"/>
    </source>
</evidence>
<dbReference type="STRING" id="49390.A0A068VPG6"/>
<feature type="domain" description="Protein kinase" evidence="9">
    <location>
        <begin position="14"/>
        <end position="313"/>
    </location>
</feature>
<dbReference type="GO" id="GO:0005829">
    <property type="term" value="C:cytosol"/>
    <property type="evidence" value="ECO:0007669"/>
    <property type="project" value="TreeGrafter"/>
</dbReference>
<sequence>MAGLIVYPKFEHEYEPIKEIGSGSFGVVFECKVKLDDTYCAVKLIRFPASEDEEEVQRTESRKKVQRVINEVKMLSLAQHPNVVRYSQAWIEDYREQNRVRGYYSGSASYGPRERMMYIHMELCKGSLKSKLTEEEELRTDMAWSYFRQILEALQFIHGKDIIHRDLKPDNIFIDNSGTVKIGDFGLALREVVRSTTKDVSSTTSSTTKDVSSTTNSSPVGAYLYRAPEMKERDPNKPTNKVDMYALGLIVFQLFCPRRCSELELLKLTELPGQVCEEYKVDETAKPLILKLLQKKPSERPSAADLLQQLDTLEGKKQEAQLQKLS</sequence>
<keyword evidence="1" id="KW-0808">Transferase</keyword>
<evidence type="ECO:0000256" key="1">
    <source>
        <dbReference type="ARBA" id="ARBA00022679"/>
    </source>
</evidence>
<accession>A0A068VPG6</accession>
<dbReference type="GO" id="GO:0005634">
    <property type="term" value="C:nucleus"/>
    <property type="evidence" value="ECO:0007669"/>
    <property type="project" value="TreeGrafter"/>
</dbReference>
<dbReference type="PROSITE" id="PS00108">
    <property type="entry name" value="PROTEIN_KINASE_ST"/>
    <property type="match status" value="1"/>
</dbReference>
<name>A0A068VPG6_COFCA</name>
<dbReference type="OrthoDB" id="1194618at2759"/>
<dbReference type="InterPro" id="IPR000719">
    <property type="entry name" value="Prot_kinase_dom"/>
</dbReference>
<keyword evidence="3" id="KW-0418">Kinase</keyword>
<dbReference type="PANTHER" id="PTHR11042">
    <property type="entry name" value="EUKARYOTIC TRANSLATION INITIATION FACTOR 2-ALPHA KINASE EIF2-ALPHA KINASE -RELATED"/>
    <property type="match status" value="1"/>
</dbReference>
<dbReference type="Gene3D" id="3.30.200.20">
    <property type="entry name" value="Phosphorylase Kinase, domain 1"/>
    <property type="match status" value="1"/>
</dbReference>
<dbReference type="AlphaFoldDB" id="A0A068VPG6"/>
<feature type="region of interest" description="Disordered" evidence="8">
    <location>
        <begin position="198"/>
        <end position="217"/>
    </location>
</feature>
<dbReference type="PANTHER" id="PTHR11042:SF136">
    <property type="entry name" value="EIF-2-ALPHA KINASE GCN2"/>
    <property type="match status" value="1"/>
</dbReference>
<keyword evidence="11" id="KW-1185">Reference proteome</keyword>
<dbReference type="SMART" id="SM00220">
    <property type="entry name" value="S_TKc"/>
    <property type="match status" value="1"/>
</dbReference>
<dbReference type="GO" id="GO:0005524">
    <property type="term" value="F:ATP binding"/>
    <property type="evidence" value="ECO:0007669"/>
    <property type="project" value="UniProtKB-UniRule"/>
</dbReference>
<dbReference type="InterPro" id="IPR008271">
    <property type="entry name" value="Ser/Thr_kinase_AS"/>
</dbReference>
<evidence type="ECO:0000313" key="11">
    <source>
        <dbReference type="Proteomes" id="UP000295252"/>
    </source>
</evidence>
<dbReference type="InterPro" id="IPR011009">
    <property type="entry name" value="Kinase-like_dom_sf"/>
</dbReference>
<evidence type="ECO:0000256" key="6">
    <source>
        <dbReference type="PROSITE-ProRule" id="PRU10141"/>
    </source>
</evidence>
<dbReference type="InParanoid" id="A0A068VPG6"/>
<reference evidence="11" key="1">
    <citation type="journal article" date="2014" name="Science">
        <title>The coffee genome provides insight into the convergent evolution of caffeine biosynthesis.</title>
        <authorList>
            <person name="Denoeud F."/>
            <person name="Carretero-Paulet L."/>
            <person name="Dereeper A."/>
            <person name="Droc G."/>
            <person name="Guyot R."/>
            <person name="Pietrella M."/>
            <person name="Zheng C."/>
            <person name="Alberti A."/>
            <person name="Anthony F."/>
            <person name="Aprea G."/>
            <person name="Aury J.M."/>
            <person name="Bento P."/>
            <person name="Bernard M."/>
            <person name="Bocs S."/>
            <person name="Campa C."/>
            <person name="Cenci A."/>
            <person name="Combes M.C."/>
            <person name="Crouzillat D."/>
            <person name="Da Silva C."/>
            <person name="Daddiego L."/>
            <person name="De Bellis F."/>
            <person name="Dussert S."/>
            <person name="Garsmeur O."/>
            <person name="Gayraud T."/>
            <person name="Guignon V."/>
            <person name="Jahn K."/>
            <person name="Jamilloux V."/>
            <person name="Joet T."/>
            <person name="Labadie K."/>
            <person name="Lan T."/>
            <person name="Leclercq J."/>
            <person name="Lepelley M."/>
            <person name="Leroy T."/>
            <person name="Li L.T."/>
            <person name="Librado P."/>
            <person name="Lopez L."/>
            <person name="Munoz A."/>
            <person name="Noel B."/>
            <person name="Pallavicini A."/>
            <person name="Perrotta G."/>
            <person name="Poncet V."/>
            <person name="Pot D."/>
            <person name="Priyono X."/>
            <person name="Rigoreau M."/>
            <person name="Rouard M."/>
            <person name="Rozas J."/>
            <person name="Tranchant-Dubreuil C."/>
            <person name="VanBuren R."/>
            <person name="Zhang Q."/>
            <person name="Andrade A.C."/>
            <person name="Argout X."/>
            <person name="Bertrand B."/>
            <person name="de Kochko A."/>
            <person name="Graziosi G."/>
            <person name="Henry R.J."/>
            <person name="Jayarama X."/>
            <person name="Ming R."/>
            <person name="Nagai C."/>
            <person name="Rounsley S."/>
            <person name="Sankoff D."/>
            <person name="Giuliano G."/>
            <person name="Albert V.A."/>
            <person name="Wincker P."/>
            <person name="Lashermes P."/>
        </authorList>
    </citation>
    <scope>NUCLEOTIDE SEQUENCE [LARGE SCALE GENOMIC DNA]</scope>
    <source>
        <strain evidence="11">cv. DH200-94</strain>
    </source>
</reference>